<dbReference type="CDD" id="cd00609">
    <property type="entry name" value="AAT_like"/>
    <property type="match status" value="1"/>
</dbReference>
<dbReference type="Gene3D" id="3.90.1150.10">
    <property type="entry name" value="Aspartate Aminotransferase, domain 1"/>
    <property type="match status" value="1"/>
</dbReference>
<dbReference type="PANTHER" id="PTHR42832:SF1">
    <property type="entry name" value="GLUTAMATE-PYRUVATE AMINOTRANSFERASE ALAC"/>
    <property type="match status" value="1"/>
</dbReference>
<evidence type="ECO:0000313" key="7">
    <source>
        <dbReference type="Proteomes" id="UP000229307"/>
    </source>
</evidence>
<name>A0A2M7SDW3_9BACT</name>
<protein>
    <recommendedName>
        <fullName evidence="4">Aminotransferase</fullName>
        <ecNumber evidence="4">2.6.1.-</ecNumber>
    </recommendedName>
</protein>
<dbReference type="InterPro" id="IPR050881">
    <property type="entry name" value="LL-DAP_aminotransferase"/>
</dbReference>
<keyword evidence="3 4" id="KW-0808">Transferase</keyword>
<evidence type="ECO:0000256" key="4">
    <source>
        <dbReference type="RuleBase" id="RU000481"/>
    </source>
</evidence>
<evidence type="ECO:0000256" key="2">
    <source>
        <dbReference type="ARBA" id="ARBA00022576"/>
    </source>
</evidence>
<dbReference type="EMBL" id="PFMR01000090">
    <property type="protein sequence ID" value="PIZ17708.1"/>
    <property type="molecule type" value="Genomic_DNA"/>
</dbReference>
<evidence type="ECO:0000259" key="5">
    <source>
        <dbReference type="Pfam" id="PF00155"/>
    </source>
</evidence>
<sequence length="392" mass="44104">MYEASDRLKSLPPYLFAKIKKLKDEIRSKGVDVIDLDMGNPDRPTPQHIVDRLCDTIKNHPSTHRYPQAKGMPKLRSVISKWYSERFGVEIDPEKEALVLVGSKEGICHFSMTYMNPGDIALVPDPTYPVHFNGVYLAGGSVYGMPLLEQNGYIPDLKAIPQDIARKAKIMFICYPHNPTTAVVENLDFYREVVEFAKKNNIIVVSDIAYSELTFDGYVAPSFLQVPGAMDVGVEFHSFSKSYNMAGWRMGFAVGNAEILANLEKFKSFADYGVCTAIQLAGVVALSGPQDCIEETRQVYQRRRDVMLEGLEKLGWHVNKPKATMYLWAPVPEKYKGMGSMEFSEYLLRETGVAVSPGSGFGKHGEGYLRIALVTHETRFHDVLLRFKKILK</sequence>
<dbReference type="InterPro" id="IPR015422">
    <property type="entry name" value="PyrdxlP-dep_Trfase_small"/>
</dbReference>
<gene>
    <name evidence="6" type="ORF">COY52_03265</name>
</gene>
<keyword evidence="2 4" id="KW-0032">Aminotransferase</keyword>
<evidence type="ECO:0000256" key="3">
    <source>
        <dbReference type="ARBA" id="ARBA00022679"/>
    </source>
</evidence>
<dbReference type="GO" id="GO:0008483">
    <property type="term" value="F:transaminase activity"/>
    <property type="evidence" value="ECO:0007669"/>
    <property type="project" value="UniProtKB-KW"/>
</dbReference>
<evidence type="ECO:0000313" key="6">
    <source>
        <dbReference type="EMBL" id="PIZ17708.1"/>
    </source>
</evidence>
<dbReference type="EC" id="2.6.1.-" evidence="4"/>
<proteinExistence type="inferred from homology"/>
<dbReference type="Gene3D" id="3.40.640.10">
    <property type="entry name" value="Type I PLP-dependent aspartate aminotransferase-like (Major domain)"/>
    <property type="match status" value="1"/>
</dbReference>
<organism evidence="6 7">
    <name type="scientific">Candidatus Desantisbacteria bacterium CG_4_10_14_0_8_um_filter_48_22</name>
    <dbReference type="NCBI Taxonomy" id="1974543"/>
    <lineage>
        <taxon>Bacteria</taxon>
        <taxon>Candidatus Desantisiibacteriota</taxon>
    </lineage>
</organism>
<comment type="cofactor">
    <cofactor evidence="1 4">
        <name>pyridoxal 5'-phosphate</name>
        <dbReference type="ChEBI" id="CHEBI:597326"/>
    </cofactor>
</comment>
<dbReference type="InterPro" id="IPR004838">
    <property type="entry name" value="NHTrfase_class1_PyrdxlP-BS"/>
</dbReference>
<accession>A0A2M7SDW3</accession>
<reference evidence="7" key="1">
    <citation type="submission" date="2017-09" db="EMBL/GenBank/DDBJ databases">
        <title>Depth-based differentiation of microbial function through sediment-hosted aquifers and enrichment of novel symbionts in the deep terrestrial subsurface.</title>
        <authorList>
            <person name="Probst A.J."/>
            <person name="Ladd B."/>
            <person name="Jarett J.K."/>
            <person name="Geller-Mcgrath D.E."/>
            <person name="Sieber C.M.K."/>
            <person name="Emerson J.B."/>
            <person name="Anantharaman K."/>
            <person name="Thomas B.C."/>
            <person name="Malmstrom R."/>
            <person name="Stieglmeier M."/>
            <person name="Klingl A."/>
            <person name="Woyke T."/>
            <person name="Ryan C.M."/>
            <person name="Banfield J.F."/>
        </authorList>
    </citation>
    <scope>NUCLEOTIDE SEQUENCE [LARGE SCALE GENOMIC DNA]</scope>
</reference>
<dbReference type="InterPro" id="IPR004839">
    <property type="entry name" value="Aminotransferase_I/II_large"/>
</dbReference>
<dbReference type="NCBIfam" id="NF006756">
    <property type="entry name" value="PRK09276.1"/>
    <property type="match status" value="1"/>
</dbReference>
<feature type="domain" description="Aminotransferase class I/classII large" evidence="5">
    <location>
        <begin position="32"/>
        <end position="378"/>
    </location>
</feature>
<dbReference type="GO" id="GO:0030170">
    <property type="term" value="F:pyridoxal phosphate binding"/>
    <property type="evidence" value="ECO:0007669"/>
    <property type="project" value="InterPro"/>
</dbReference>
<evidence type="ECO:0000256" key="1">
    <source>
        <dbReference type="ARBA" id="ARBA00001933"/>
    </source>
</evidence>
<comment type="similarity">
    <text evidence="4">Belongs to the class-I pyridoxal-phosphate-dependent aminotransferase family.</text>
</comment>
<dbReference type="Proteomes" id="UP000229307">
    <property type="component" value="Unassembled WGS sequence"/>
</dbReference>
<dbReference type="PROSITE" id="PS00105">
    <property type="entry name" value="AA_TRANSFER_CLASS_1"/>
    <property type="match status" value="1"/>
</dbReference>
<dbReference type="SUPFAM" id="SSF53383">
    <property type="entry name" value="PLP-dependent transferases"/>
    <property type="match status" value="1"/>
</dbReference>
<dbReference type="AlphaFoldDB" id="A0A2M7SDW3"/>
<comment type="caution">
    <text evidence="6">The sequence shown here is derived from an EMBL/GenBank/DDBJ whole genome shotgun (WGS) entry which is preliminary data.</text>
</comment>
<dbReference type="InterPro" id="IPR015421">
    <property type="entry name" value="PyrdxlP-dep_Trfase_major"/>
</dbReference>
<dbReference type="InterPro" id="IPR015424">
    <property type="entry name" value="PyrdxlP-dep_Trfase"/>
</dbReference>
<dbReference type="Pfam" id="PF00155">
    <property type="entry name" value="Aminotran_1_2"/>
    <property type="match status" value="1"/>
</dbReference>
<dbReference type="PANTHER" id="PTHR42832">
    <property type="entry name" value="AMINO ACID AMINOTRANSFERASE"/>
    <property type="match status" value="1"/>
</dbReference>